<feature type="transmembrane region" description="Helical" evidence="1">
    <location>
        <begin position="326"/>
        <end position="346"/>
    </location>
</feature>
<accession>A0A4U5TSK7</accession>
<organism evidence="2 3">
    <name type="scientific">Mesohalobacter halotolerans</name>
    <dbReference type="NCBI Taxonomy" id="1883405"/>
    <lineage>
        <taxon>Bacteria</taxon>
        <taxon>Pseudomonadati</taxon>
        <taxon>Bacteroidota</taxon>
        <taxon>Flavobacteriia</taxon>
        <taxon>Flavobacteriales</taxon>
        <taxon>Flavobacteriaceae</taxon>
        <taxon>Mesohalobacter</taxon>
    </lineage>
</organism>
<keyword evidence="1" id="KW-0812">Transmembrane</keyword>
<protein>
    <submittedName>
        <fullName evidence="2">Short-chain fatty acid transporter</fullName>
    </submittedName>
</protein>
<feature type="transmembrane region" description="Helical" evidence="1">
    <location>
        <begin position="218"/>
        <end position="235"/>
    </location>
</feature>
<dbReference type="InterPro" id="IPR006160">
    <property type="entry name" value="SCFA_transpt_AtoE"/>
</dbReference>
<dbReference type="EMBL" id="SWMU01000001">
    <property type="protein sequence ID" value="TKS57307.1"/>
    <property type="molecule type" value="Genomic_DNA"/>
</dbReference>
<evidence type="ECO:0000313" key="2">
    <source>
        <dbReference type="EMBL" id="TKS57307.1"/>
    </source>
</evidence>
<feature type="transmembrane region" description="Helical" evidence="1">
    <location>
        <begin position="444"/>
        <end position="466"/>
    </location>
</feature>
<dbReference type="PANTHER" id="PTHR41983:SF2">
    <property type="entry name" value="SHORT-CHAIN FATTY ACID TRANSPORTER-RELATED"/>
    <property type="match status" value="1"/>
</dbReference>
<keyword evidence="3" id="KW-1185">Reference proteome</keyword>
<feature type="transmembrane region" description="Helical" evidence="1">
    <location>
        <begin position="79"/>
        <end position="99"/>
    </location>
</feature>
<proteinExistence type="predicted"/>
<evidence type="ECO:0000256" key="1">
    <source>
        <dbReference type="SAM" id="Phobius"/>
    </source>
</evidence>
<dbReference type="Proteomes" id="UP000306552">
    <property type="component" value="Unassembled WGS sequence"/>
</dbReference>
<dbReference type="GO" id="GO:0005886">
    <property type="term" value="C:plasma membrane"/>
    <property type="evidence" value="ECO:0007669"/>
    <property type="project" value="TreeGrafter"/>
</dbReference>
<feature type="transmembrane region" description="Helical" evidence="1">
    <location>
        <begin position="298"/>
        <end position="319"/>
    </location>
</feature>
<dbReference type="OrthoDB" id="9342495at2"/>
<feature type="transmembrane region" description="Helical" evidence="1">
    <location>
        <begin position="119"/>
        <end position="146"/>
    </location>
</feature>
<keyword evidence="1" id="KW-0472">Membrane</keyword>
<sequence>MNFYTFKFLNKAKNLGLLKNSKTIEHYFKRFVPSPFSIAVILTIVVMLWVSLSMTSGNVSQNFIKVLSYWENGIWNESLLVFAYQMMLILVLGHILVLSQPMQKLLDVLTAPINSTAKAVVIVSVSTMLMAFFNWGLGLIFGAILVRKIGESCAERGFKLNYPLLGASGYIGLMVWHGGLSGSAPLKVAESGHLASLSPLAVPDFLATAETILSFENLLIFGLLLLLMPLLFLVLHSRSKSVVDIDLSISKVNSTLNYQDIIKFEKIRWPATLFGGIVLLTFAIQYKEYFLDFRLTPNMLNFLMLGLAFILHGNFYQFLKALKISISDVSGILIQFPLYFGIMGVMKDSGLAINIAEFFVSISTTETLPIFTFMSAGLLNIFVPSGGGQWVIQGPIIIESSHQLQVPLPKMLMAMAYGDQITNMLQPFWALPLLAITKLKAYQILPFTFWMFLIGSLIFIFGLVFIF</sequence>
<comment type="caution">
    <text evidence="2">The sequence shown here is derived from an EMBL/GenBank/DDBJ whole genome shotgun (WGS) entry which is preliminary data.</text>
</comment>
<name>A0A4U5TSK7_9FLAO</name>
<keyword evidence="1" id="KW-1133">Transmembrane helix</keyword>
<feature type="transmembrane region" description="Helical" evidence="1">
    <location>
        <begin position="267"/>
        <end position="286"/>
    </location>
</feature>
<feature type="transmembrane region" description="Helical" evidence="1">
    <location>
        <begin position="36"/>
        <end position="59"/>
    </location>
</feature>
<gene>
    <name evidence="2" type="ORF">FCN74_02490</name>
</gene>
<dbReference type="Pfam" id="PF02667">
    <property type="entry name" value="SCFA_trans"/>
    <property type="match status" value="1"/>
</dbReference>
<dbReference type="AlphaFoldDB" id="A0A4U5TSK7"/>
<evidence type="ECO:0000313" key="3">
    <source>
        <dbReference type="Proteomes" id="UP000306552"/>
    </source>
</evidence>
<reference evidence="2 3" key="1">
    <citation type="submission" date="2019-04" db="EMBL/GenBank/DDBJ databases">
        <title>Psychroflexus halotolerans sp. nov., isolated from a marine solar saltern.</title>
        <authorList>
            <person name="Feng X."/>
        </authorList>
    </citation>
    <scope>NUCLEOTIDE SEQUENCE [LARGE SCALE GENOMIC DNA]</scope>
    <source>
        <strain evidence="2 3">WDS2C27</strain>
    </source>
</reference>
<feature type="transmembrane region" description="Helical" evidence="1">
    <location>
        <begin position="158"/>
        <end position="176"/>
    </location>
</feature>
<feature type="transmembrane region" description="Helical" evidence="1">
    <location>
        <begin position="358"/>
        <end position="383"/>
    </location>
</feature>
<dbReference type="PANTHER" id="PTHR41983">
    <property type="entry name" value="SHORT-CHAIN FATTY ACID TRANSPORTER-RELATED"/>
    <property type="match status" value="1"/>
</dbReference>